<gene>
    <name evidence="2" type="primary">scpA</name>
    <name evidence="3" type="ORF">QEH59_11465</name>
</gene>
<keyword evidence="2" id="KW-0963">Cytoplasm</keyword>
<dbReference type="Gene3D" id="6.10.250.2410">
    <property type="match status" value="1"/>
</dbReference>
<keyword evidence="2" id="KW-0159">Chromosome partition</keyword>
<organism evidence="3 4">
    <name type="scientific">Thalassobacterium sedimentorum</name>
    <dbReference type="NCBI Taxonomy" id="3041258"/>
    <lineage>
        <taxon>Bacteria</taxon>
        <taxon>Pseudomonadati</taxon>
        <taxon>Verrucomicrobiota</taxon>
        <taxon>Opitutia</taxon>
        <taxon>Puniceicoccales</taxon>
        <taxon>Coraliomargaritaceae</taxon>
        <taxon>Thalassobacterium</taxon>
    </lineage>
</organism>
<dbReference type="Pfam" id="PF02616">
    <property type="entry name" value="SMC_ScpA"/>
    <property type="match status" value="1"/>
</dbReference>
<dbReference type="PANTHER" id="PTHR33969">
    <property type="entry name" value="SEGREGATION AND CONDENSATION PROTEIN A"/>
    <property type="match status" value="1"/>
</dbReference>
<evidence type="ECO:0000313" key="3">
    <source>
        <dbReference type="EMBL" id="MDQ8195047.1"/>
    </source>
</evidence>
<comment type="similarity">
    <text evidence="2">Belongs to the ScpA family.</text>
</comment>
<proteinExistence type="inferred from homology"/>
<keyword evidence="2" id="KW-0132">Cell division</keyword>
<evidence type="ECO:0000256" key="2">
    <source>
        <dbReference type="HAMAP-Rule" id="MF_01805"/>
    </source>
</evidence>
<evidence type="ECO:0000256" key="1">
    <source>
        <dbReference type="ARBA" id="ARBA00044777"/>
    </source>
</evidence>
<dbReference type="RefSeq" id="WP_308985506.1">
    <property type="nucleotide sequence ID" value="NZ_JARXIC010000017.1"/>
</dbReference>
<sequence>MEEALIPDHDFAIRLPAFEGPLDLLLYLIRRSEVDIYDIPIARVTEQYIEILGSMEILDLELAGEFFVMASTLMYIKSRMLLPKKDQGTNEDVEEDEIDPRWELVQQLLEYRKFKEAAEDIRKLIMSSNDLIARIGPKDAVEAVERPLKPVDCVDLWNTFNQVLRRLAERIDEGQINAEQVTVSDRMELVLLRIKHQTKFLFSELFESTTTITTIVASFLAVLELTRLNKISLQQDHAFGDICCMRVEAPDPTAPNFD</sequence>
<dbReference type="InterPro" id="IPR003768">
    <property type="entry name" value="ScpA"/>
</dbReference>
<comment type="subunit">
    <text evidence="2">Component of a cohesin-like complex composed of ScpA, ScpB and the Smc homodimer, in which ScpA and ScpB bind to the head domain of Smc. The presence of the three proteins is required for the association of the complex with DNA.</text>
</comment>
<keyword evidence="4" id="KW-1185">Reference proteome</keyword>
<dbReference type="InterPro" id="IPR023093">
    <property type="entry name" value="ScpA-like_C"/>
</dbReference>
<dbReference type="HAMAP" id="MF_01805">
    <property type="entry name" value="ScpA"/>
    <property type="match status" value="1"/>
</dbReference>
<keyword evidence="2" id="KW-0131">Cell cycle</keyword>
<dbReference type="PANTHER" id="PTHR33969:SF2">
    <property type="entry name" value="SEGREGATION AND CONDENSATION PROTEIN A"/>
    <property type="match status" value="1"/>
</dbReference>
<dbReference type="Proteomes" id="UP001243717">
    <property type="component" value="Unassembled WGS sequence"/>
</dbReference>
<comment type="caution">
    <text evidence="3">The sequence shown here is derived from an EMBL/GenBank/DDBJ whole genome shotgun (WGS) entry which is preliminary data.</text>
</comment>
<accession>A0ABU1AJQ3</accession>
<comment type="function">
    <text evidence="2">Participates in chromosomal partition during cell division. May act via the formation of a condensin-like complex containing Smc and ScpB that pull DNA away from mid-cell into both cell halves.</text>
</comment>
<dbReference type="Gene3D" id="1.10.10.580">
    <property type="entry name" value="Structural maintenance of chromosome 1. Chain E"/>
    <property type="match status" value="1"/>
</dbReference>
<protein>
    <recommendedName>
        <fullName evidence="1 2">Segregation and condensation protein A</fullName>
    </recommendedName>
</protein>
<name>A0ABU1AJQ3_9BACT</name>
<dbReference type="EMBL" id="JARXIC010000017">
    <property type="protein sequence ID" value="MDQ8195047.1"/>
    <property type="molecule type" value="Genomic_DNA"/>
</dbReference>
<evidence type="ECO:0000313" key="4">
    <source>
        <dbReference type="Proteomes" id="UP001243717"/>
    </source>
</evidence>
<comment type="subcellular location">
    <subcellularLocation>
        <location evidence="2">Cytoplasm</location>
    </subcellularLocation>
    <text evidence="2">Associated with two foci at the outer edges of the nucleoid region in young cells, and at four foci within both cell halves in older cells.</text>
</comment>
<reference evidence="3 4" key="1">
    <citation type="submission" date="2023-04" db="EMBL/GenBank/DDBJ databases">
        <title>A novel bacteria isolated from coastal sediment.</title>
        <authorList>
            <person name="Liu X.-J."/>
            <person name="Du Z.-J."/>
        </authorList>
    </citation>
    <scope>NUCLEOTIDE SEQUENCE [LARGE SCALE GENOMIC DNA]</scope>
    <source>
        <strain evidence="3 4">SDUM461004</strain>
    </source>
</reference>